<protein>
    <submittedName>
        <fullName evidence="2">Uncharacterized protein</fullName>
    </submittedName>
</protein>
<dbReference type="AlphaFoldDB" id="A0A4C1VB58"/>
<gene>
    <name evidence="2" type="ORF">EVAR_87947_1</name>
</gene>
<reference evidence="2 3" key="1">
    <citation type="journal article" date="2019" name="Commun. Biol.">
        <title>The bagworm genome reveals a unique fibroin gene that provides high tensile strength.</title>
        <authorList>
            <person name="Kono N."/>
            <person name="Nakamura H."/>
            <person name="Ohtoshi R."/>
            <person name="Tomita M."/>
            <person name="Numata K."/>
            <person name="Arakawa K."/>
        </authorList>
    </citation>
    <scope>NUCLEOTIDE SEQUENCE [LARGE SCALE GENOMIC DNA]</scope>
</reference>
<dbReference type="Proteomes" id="UP000299102">
    <property type="component" value="Unassembled WGS sequence"/>
</dbReference>
<organism evidence="2 3">
    <name type="scientific">Eumeta variegata</name>
    <name type="common">Bagworm moth</name>
    <name type="synonym">Eumeta japonica</name>
    <dbReference type="NCBI Taxonomy" id="151549"/>
    <lineage>
        <taxon>Eukaryota</taxon>
        <taxon>Metazoa</taxon>
        <taxon>Ecdysozoa</taxon>
        <taxon>Arthropoda</taxon>
        <taxon>Hexapoda</taxon>
        <taxon>Insecta</taxon>
        <taxon>Pterygota</taxon>
        <taxon>Neoptera</taxon>
        <taxon>Endopterygota</taxon>
        <taxon>Lepidoptera</taxon>
        <taxon>Glossata</taxon>
        <taxon>Ditrysia</taxon>
        <taxon>Tineoidea</taxon>
        <taxon>Psychidae</taxon>
        <taxon>Oiketicinae</taxon>
        <taxon>Eumeta</taxon>
    </lineage>
</organism>
<sequence>MESSRPPPAPDYGTPCLNPDHRPGTVHGVVPRIWLLLSQKRSQRPAALDLYARVFENYETLAALNNWTERQKKASLRESEPPEKS</sequence>
<dbReference type="EMBL" id="BGZK01000318">
    <property type="protein sequence ID" value="GBP36368.1"/>
    <property type="molecule type" value="Genomic_DNA"/>
</dbReference>
<feature type="region of interest" description="Disordered" evidence="1">
    <location>
        <begin position="1"/>
        <end position="23"/>
    </location>
</feature>
<evidence type="ECO:0000313" key="3">
    <source>
        <dbReference type="Proteomes" id="UP000299102"/>
    </source>
</evidence>
<evidence type="ECO:0000256" key="1">
    <source>
        <dbReference type="SAM" id="MobiDB-lite"/>
    </source>
</evidence>
<proteinExistence type="predicted"/>
<name>A0A4C1VB58_EUMVA</name>
<comment type="caution">
    <text evidence="2">The sequence shown here is derived from an EMBL/GenBank/DDBJ whole genome shotgun (WGS) entry which is preliminary data.</text>
</comment>
<keyword evidence="3" id="KW-1185">Reference proteome</keyword>
<accession>A0A4C1VB58</accession>
<feature type="compositionally biased region" description="Pro residues" evidence="1">
    <location>
        <begin position="1"/>
        <end position="10"/>
    </location>
</feature>
<evidence type="ECO:0000313" key="2">
    <source>
        <dbReference type="EMBL" id="GBP36368.1"/>
    </source>
</evidence>